<organism evidence="1 2">
    <name type="scientific">Champsocephalus gunnari</name>
    <name type="common">Mackerel icefish</name>
    <dbReference type="NCBI Taxonomy" id="52237"/>
    <lineage>
        <taxon>Eukaryota</taxon>
        <taxon>Metazoa</taxon>
        <taxon>Chordata</taxon>
        <taxon>Craniata</taxon>
        <taxon>Vertebrata</taxon>
        <taxon>Euteleostomi</taxon>
        <taxon>Actinopterygii</taxon>
        <taxon>Neopterygii</taxon>
        <taxon>Teleostei</taxon>
        <taxon>Neoteleostei</taxon>
        <taxon>Acanthomorphata</taxon>
        <taxon>Eupercaria</taxon>
        <taxon>Perciformes</taxon>
        <taxon>Notothenioidei</taxon>
        <taxon>Channichthyidae</taxon>
        <taxon>Champsocephalus</taxon>
    </lineage>
</organism>
<comment type="caution">
    <text evidence="1">The sequence shown here is derived from an EMBL/GenBank/DDBJ whole genome shotgun (WGS) entry which is preliminary data.</text>
</comment>
<protein>
    <submittedName>
        <fullName evidence="1">Uncharacterized protein</fullName>
    </submittedName>
</protein>
<reference evidence="1 2" key="1">
    <citation type="journal article" date="2023" name="Mol. Biol. Evol.">
        <title>Genomics of Secondarily Temperate Adaptation in the Only Non-Antarctic Icefish.</title>
        <authorList>
            <person name="Rivera-Colon A.G."/>
            <person name="Rayamajhi N."/>
            <person name="Minhas B.F."/>
            <person name="Madrigal G."/>
            <person name="Bilyk K.T."/>
            <person name="Yoon V."/>
            <person name="Hune M."/>
            <person name="Gregory S."/>
            <person name="Cheng C.H.C."/>
            <person name="Catchen J.M."/>
        </authorList>
    </citation>
    <scope>NUCLEOTIDE SEQUENCE [LARGE SCALE GENOMIC DNA]</scope>
    <source>
        <tissue evidence="1">White muscle</tissue>
    </source>
</reference>
<dbReference type="AlphaFoldDB" id="A0AAN8CUS0"/>
<sequence>MKKRDSACSTGRVLHSQLKMIRCEVAASSGPSGILRRSDPSNTIWTHTHSAVCFEEPYPGSTYVTAGAQETKWLI</sequence>
<proteinExistence type="predicted"/>
<gene>
    <name evidence="1" type="ORF">CgunFtcFv8_005010</name>
</gene>
<name>A0AAN8CUS0_CHAGU</name>
<dbReference type="EMBL" id="JAURVH010001528">
    <property type="protein sequence ID" value="KAK5910775.1"/>
    <property type="molecule type" value="Genomic_DNA"/>
</dbReference>
<keyword evidence="2" id="KW-1185">Reference proteome</keyword>
<dbReference type="Proteomes" id="UP001331515">
    <property type="component" value="Unassembled WGS sequence"/>
</dbReference>
<evidence type="ECO:0000313" key="1">
    <source>
        <dbReference type="EMBL" id="KAK5910775.1"/>
    </source>
</evidence>
<accession>A0AAN8CUS0</accession>
<evidence type="ECO:0000313" key="2">
    <source>
        <dbReference type="Proteomes" id="UP001331515"/>
    </source>
</evidence>